<dbReference type="Gene3D" id="3.30.200.20">
    <property type="entry name" value="Phosphorylase Kinase, domain 1"/>
    <property type="match status" value="1"/>
</dbReference>
<evidence type="ECO:0000313" key="6">
    <source>
        <dbReference type="RefSeq" id="XP_019095777.1"/>
    </source>
</evidence>
<feature type="region of interest" description="Disordered" evidence="2">
    <location>
        <begin position="65"/>
        <end position="85"/>
    </location>
</feature>
<dbReference type="RefSeq" id="XP_019095777.1">
    <property type="nucleotide sequence ID" value="XM_019240232.1"/>
</dbReference>
<evidence type="ECO:0000256" key="1">
    <source>
        <dbReference type="PROSITE-ProRule" id="PRU10141"/>
    </source>
</evidence>
<keyword evidence="3" id="KW-0472">Membrane</keyword>
<reference evidence="6" key="2">
    <citation type="submission" date="2025-08" db="UniProtKB">
        <authorList>
            <consortium name="RefSeq"/>
        </authorList>
    </citation>
    <scope>IDENTIFICATION</scope>
    <source>
        <tissue evidence="6">Leaf</tissue>
    </source>
</reference>
<sequence>MKLNVEGNPLLIRETGPCVNIEDKGKDHLKDIVVPVSIAVVVTSLAIIVSALVVLYFLCRQKRSPSVQVSGPPSNVQESDGLPTGSSELTVTTRIARFTYSQVTTMTNNFQTVIGEGGFGSVYLGFVNGAEQVAVKVLSQSSSQGDSQFRAEVQLLLKVHHKNLVGFVGCCHEGENI</sequence>
<feature type="transmembrane region" description="Helical" evidence="3">
    <location>
        <begin position="32"/>
        <end position="58"/>
    </location>
</feature>
<evidence type="ECO:0000259" key="4">
    <source>
        <dbReference type="PROSITE" id="PS50011"/>
    </source>
</evidence>
<accession>A0ABM1R9T9</accession>
<proteinExistence type="predicted"/>
<evidence type="ECO:0000313" key="5">
    <source>
        <dbReference type="Proteomes" id="UP000694864"/>
    </source>
</evidence>
<evidence type="ECO:0000256" key="3">
    <source>
        <dbReference type="SAM" id="Phobius"/>
    </source>
</evidence>
<keyword evidence="1" id="KW-0067">ATP-binding</keyword>
<dbReference type="InterPro" id="IPR011009">
    <property type="entry name" value="Kinase-like_dom_sf"/>
</dbReference>
<protein>
    <submittedName>
        <fullName evidence="6">Probable LRR receptor-like serine/threonine-protein kinase At1g51820</fullName>
    </submittedName>
</protein>
<feature type="domain" description="Protein kinase" evidence="4">
    <location>
        <begin position="108"/>
        <end position="177"/>
    </location>
</feature>
<dbReference type="PANTHER" id="PTHR45631:SF86">
    <property type="entry name" value="LEUCINE-RICH REPEAT PROTEIN KINASE FAMILY PROTEIN"/>
    <property type="match status" value="1"/>
</dbReference>
<dbReference type="SUPFAM" id="SSF56112">
    <property type="entry name" value="Protein kinase-like (PK-like)"/>
    <property type="match status" value="1"/>
</dbReference>
<feature type="binding site" evidence="1">
    <location>
        <position position="136"/>
    </location>
    <ligand>
        <name>ATP</name>
        <dbReference type="ChEBI" id="CHEBI:30616"/>
    </ligand>
</feature>
<dbReference type="InterPro" id="IPR000719">
    <property type="entry name" value="Prot_kinase_dom"/>
</dbReference>
<keyword evidence="1" id="KW-0547">Nucleotide-binding</keyword>
<organism evidence="5 6">
    <name type="scientific">Camelina sativa</name>
    <name type="common">False flax</name>
    <name type="synonym">Myagrum sativum</name>
    <dbReference type="NCBI Taxonomy" id="90675"/>
    <lineage>
        <taxon>Eukaryota</taxon>
        <taxon>Viridiplantae</taxon>
        <taxon>Streptophyta</taxon>
        <taxon>Embryophyta</taxon>
        <taxon>Tracheophyta</taxon>
        <taxon>Spermatophyta</taxon>
        <taxon>Magnoliopsida</taxon>
        <taxon>eudicotyledons</taxon>
        <taxon>Gunneridae</taxon>
        <taxon>Pentapetalae</taxon>
        <taxon>rosids</taxon>
        <taxon>malvids</taxon>
        <taxon>Brassicales</taxon>
        <taxon>Brassicaceae</taxon>
        <taxon>Camelineae</taxon>
        <taxon>Camelina</taxon>
    </lineage>
</organism>
<dbReference type="PROSITE" id="PS00107">
    <property type="entry name" value="PROTEIN_KINASE_ATP"/>
    <property type="match status" value="1"/>
</dbReference>
<dbReference type="PANTHER" id="PTHR45631">
    <property type="entry name" value="OS07G0107800 PROTEIN-RELATED"/>
    <property type="match status" value="1"/>
</dbReference>
<keyword evidence="5" id="KW-1185">Reference proteome</keyword>
<name>A0ABM1R9T9_CAMSA</name>
<evidence type="ECO:0000256" key="2">
    <source>
        <dbReference type="SAM" id="MobiDB-lite"/>
    </source>
</evidence>
<dbReference type="GeneID" id="109130553"/>
<gene>
    <name evidence="6" type="primary">LOC109130553</name>
</gene>
<dbReference type="Proteomes" id="UP000694864">
    <property type="component" value="Chromosome 18"/>
</dbReference>
<dbReference type="PROSITE" id="PS50011">
    <property type="entry name" value="PROTEIN_KINASE_DOM"/>
    <property type="match status" value="1"/>
</dbReference>
<dbReference type="InterPro" id="IPR017441">
    <property type="entry name" value="Protein_kinase_ATP_BS"/>
</dbReference>
<keyword evidence="3" id="KW-1133">Transmembrane helix</keyword>
<dbReference type="Pfam" id="PF07714">
    <property type="entry name" value="PK_Tyr_Ser-Thr"/>
    <property type="match status" value="1"/>
</dbReference>
<keyword evidence="3" id="KW-0812">Transmembrane</keyword>
<dbReference type="InterPro" id="IPR001245">
    <property type="entry name" value="Ser-Thr/Tyr_kinase_cat_dom"/>
</dbReference>
<reference evidence="5" key="1">
    <citation type="journal article" date="2014" name="Nat. Commun.">
        <title>The emerging biofuel crop Camelina sativa retains a highly undifferentiated hexaploid genome structure.</title>
        <authorList>
            <person name="Kagale S."/>
            <person name="Koh C."/>
            <person name="Nixon J."/>
            <person name="Bollina V."/>
            <person name="Clarke W.E."/>
            <person name="Tuteja R."/>
            <person name="Spillane C."/>
            <person name="Robinson S.J."/>
            <person name="Links M.G."/>
            <person name="Clarke C."/>
            <person name="Higgins E.E."/>
            <person name="Huebert T."/>
            <person name="Sharpe A.G."/>
            <person name="Parkin I.A."/>
        </authorList>
    </citation>
    <scope>NUCLEOTIDE SEQUENCE [LARGE SCALE GENOMIC DNA]</scope>
    <source>
        <strain evidence="5">cv. DH55</strain>
    </source>
</reference>